<keyword evidence="3" id="KW-1185">Reference proteome</keyword>
<gene>
    <name evidence="2" type="ORF">GCM10009740_35040</name>
</gene>
<sequence>MPRFAIRHAMDMSNAMRGVLFVKEDGTPVKYEPSQDGERTPTIVAEAFALGYGFDYVRGMMRLCTFEELESDADTLAAIENATPPPPRDISVRMRRRRAWPAELTLSQTAEAADAASKEPLAVQGETLPEPAWVVERVVAESGETEADVREFLSAAHHVVDRLVTDDILVIAYPLLVVRVGCPVWERFRYLVKGDWDGSLDIFDGTSEEVARELALPVGLVEQYPTAGYGAVLLQTADVLGFSSRGEERALDLVLTAWVETCQRPNHEVRSYKLQPAGRESRFEDWLVQELEVLGEHGYPVRLAERIRDGMVGRQVAVDGRRSIADLVCVVEQDTPEMHAGDLLVIENKATAVDSRAVDQLARYVDLLGASSPTATHGLLIADGLTVDAGRAISERGFGYLSLSSLGYRDFLRTAAEGREWDRDTTSVAYPGVSSLAEIQDVD</sequence>
<accession>A0ABN2UMJ7</accession>
<dbReference type="EMBL" id="BAAANB010000021">
    <property type="protein sequence ID" value="GAA2039312.1"/>
    <property type="molecule type" value="Genomic_DNA"/>
</dbReference>
<organism evidence="2 3">
    <name type="scientific">Terrabacter terrae</name>
    <dbReference type="NCBI Taxonomy" id="318434"/>
    <lineage>
        <taxon>Bacteria</taxon>
        <taxon>Bacillati</taxon>
        <taxon>Actinomycetota</taxon>
        <taxon>Actinomycetes</taxon>
        <taxon>Micrococcales</taxon>
        <taxon>Intrasporangiaceae</taxon>
        <taxon>Terrabacter</taxon>
    </lineage>
</organism>
<dbReference type="Pfam" id="PF01939">
    <property type="entry name" value="NucS_C"/>
    <property type="match status" value="1"/>
</dbReference>
<dbReference type="InterPro" id="IPR048301">
    <property type="entry name" value="NucS_C"/>
</dbReference>
<dbReference type="Proteomes" id="UP001501285">
    <property type="component" value="Unassembled WGS sequence"/>
</dbReference>
<feature type="domain" description="Endonuclease NucS C-terminal" evidence="1">
    <location>
        <begin position="340"/>
        <end position="403"/>
    </location>
</feature>
<dbReference type="InterPro" id="IPR011856">
    <property type="entry name" value="tRNA_endonuc-like_dom_sf"/>
</dbReference>
<protein>
    <recommendedName>
        <fullName evidence="1">Endonuclease NucS C-terminal domain-containing protein</fullName>
    </recommendedName>
</protein>
<evidence type="ECO:0000259" key="1">
    <source>
        <dbReference type="Pfam" id="PF01939"/>
    </source>
</evidence>
<evidence type="ECO:0000313" key="3">
    <source>
        <dbReference type="Proteomes" id="UP001501285"/>
    </source>
</evidence>
<name>A0ABN2UMJ7_9MICO</name>
<reference evidence="2 3" key="1">
    <citation type="journal article" date="2019" name="Int. J. Syst. Evol. Microbiol.">
        <title>The Global Catalogue of Microorganisms (GCM) 10K type strain sequencing project: providing services to taxonomists for standard genome sequencing and annotation.</title>
        <authorList>
            <consortium name="The Broad Institute Genomics Platform"/>
            <consortium name="The Broad Institute Genome Sequencing Center for Infectious Disease"/>
            <person name="Wu L."/>
            <person name="Ma J."/>
        </authorList>
    </citation>
    <scope>NUCLEOTIDE SEQUENCE [LARGE SCALE GENOMIC DNA]</scope>
    <source>
        <strain evidence="2 3">JCM 14283</strain>
    </source>
</reference>
<proteinExistence type="predicted"/>
<comment type="caution">
    <text evidence="2">The sequence shown here is derived from an EMBL/GenBank/DDBJ whole genome shotgun (WGS) entry which is preliminary data.</text>
</comment>
<dbReference type="Gene3D" id="3.40.1350.10">
    <property type="match status" value="1"/>
</dbReference>
<evidence type="ECO:0000313" key="2">
    <source>
        <dbReference type="EMBL" id="GAA2039312.1"/>
    </source>
</evidence>